<gene>
    <name evidence="3" type="ORF">MVEN_02175900</name>
</gene>
<feature type="transmembrane region" description="Helical" evidence="2">
    <location>
        <begin position="6"/>
        <end position="25"/>
    </location>
</feature>
<sequence length="95" mass="10252">MSSVGDAIGACFGVCCLGFANWFGLGAYRGRGGRNICGCCSCCNDDPLEGWEKDEAKLRTESDIQPRATMSMEVLSPTFVHPEEMPLRGPDSRDA</sequence>
<name>A0A8H6X8Y6_9AGAR</name>
<comment type="caution">
    <text evidence="3">The sequence shown here is derived from an EMBL/GenBank/DDBJ whole genome shotgun (WGS) entry which is preliminary data.</text>
</comment>
<keyword evidence="2" id="KW-0472">Membrane</keyword>
<keyword evidence="4" id="KW-1185">Reference proteome</keyword>
<dbReference type="Proteomes" id="UP000620124">
    <property type="component" value="Unassembled WGS sequence"/>
</dbReference>
<evidence type="ECO:0000313" key="3">
    <source>
        <dbReference type="EMBL" id="KAF7336276.1"/>
    </source>
</evidence>
<evidence type="ECO:0000256" key="1">
    <source>
        <dbReference type="SAM" id="MobiDB-lite"/>
    </source>
</evidence>
<feature type="compositionally biased region" description="Basic and acidic residues" evidence="1">
    <location>
        <begin position="81"/>
        <end position="95"/>
    </location>
</feature>
<feature type="region of interest" description="Disordered" evidence="1">
    <location>
        <begin position="73"/>
        <end position="95"/>
    </location>
</feature>
<reference evidence="3" key="1">
    <citation type="submission" date="2020-05" db="EMBL/GenBank/DDBJ databases">
        <title>Mycena genomes resolve the evolution of fungal bioluminescence.</title>
        <authorList>
            <person name="Tsai I.J."/>
        </authorList>
    </citation>
    <scope>NUCLEOTIDE SEQUENCE</scope>
    <source>
        <strain evidence="3">CCC161011</strain>
    </source>
</reference>
<proteinExistence type="predicted"/>
<keyword evidence="2" id="KW-1133">Transmembrane helix</keyword>
<protein>
    <submittedName>
        <fullName evidence="3">Uncharacterized protein</fullName>
    </submittedName>
</protein>
<organism evidence="3 4">
    <name type="scientific">Mycena venus</name>
    <dbReference type="NCBI Taxonomy" id="2733690"/>
    <lineage>
        <taxon>Eukaryota</taxon>
        <taxon>Fungi</taxon>
        <taxon>Dikarya</taxon>
        <taxon>Basidiomycota</taxon>
        <taxon>Agaricomycotina</taxon>
        <taxon>Agaricomycetes</taxon>
        <taxon>Agaricomycetidae</taxon>
        <taxon>Agaricales</taxon>
        <taxon>Marasmiineae</taxon>
        <taxon>Mycenaceae</taxon>
        <taxon>Mycena</taxon>
    </lineage>
</organism>
<dbReference type="AlphaFoldDB" id="A0A8H6X8Y6"/>
<evidence type="ECO:0000313" key="4">
    <source>
        <dbReference type="Proteomes" id="UP000620124"/>
    </source>
</evidence>
<keyword evidence="2" id="KW-0812">Transmembrane</keyword>
<accession>A0A8H6X8Y6</accession>
<dbReference type="EMBL" id="JACAZI010000023">
    <property type="protein sequence ID" value="KAF7336276.1"/>
    <property type="molecule type" value="Genomic_DNA"/>
</dbReference>
<evidence type="ECO:0000256" key="2">
    <source>
        <dbReference type="SAM" id="Phobius"/>
    </source>
</evidence>